<evidence type="ECO:0000259" key="6">
    <source>
        <dbReference type="PROSITE" id="PS50070"/>
    </source>
</evidence>
<dbReference type="PANTHER" id="PTHR24261">
    <property type="entry name" value="PLASMINOGEN-RELATED"/>
    <property type="match status" value="1"/>
</dbReference>
<feature type="coiled-coil region" evidence="4">
    <location>
        <begin position="814"/>
        <end position="841"/>
    </location>
</feature>
<keyword evidence="2 3" id="KW-1015">Disulfide bond</keyword>
<comment type="caution">
    <text evidence="3">Lacks conserved residue(s) required for the propagation of feature annotation.</text>
</comment>
<keyword evidence="4" id="KW-0175">Coiled coil</keyword>
<dbReference type="InterPro" id="IPR038178">
    <property type="entry name" value="Kringle_sf"/>
</dbReference>
<proteinExistence type="predicted"/>
<dbReference type="Gene3D" id="3.60.10.10">
    <property type="entry name" value="Endonuclease/exonuclease/phosphatase"/>
    <property type="match status" value="1"/>
</dbReference>
<dbReference type="EMBL" id="CAJPEV010000541">
    <property type="protein sequence ID" value="CAG0886293.1"/>
    <property type="molecule type" value="Genomic_DNA"/>
</dbReference>
<protein>
    <recommendedName>
        <fullName evidence="6">Kringle domain-containing protein</fullName>
    </recommendedName>
</protein>
<dbReference type="SMART" id="SM00130">
    <property type="entry name" value="KR"/>
    <property type="match status" value="2"/>
</dbReference>
<dbReference type="PROSITE" id="PS00021">
    <property type="entry name" value="KRINGLE_1"/>
    <property type="match status" value="2"/>
</dbReference>
<feature type="compositionally biased region" description="Basic and acidic residues" evidence="5">
    <location>
        <begin position="940"/>
        <end position="965"/>
    </location>
</feature>
<dbReference type="InterPro" id="IPR018056">
    <property type="entry name" value="Kringle_CS"/>
</dbReference>
<dbReference type="AlphaFoldDB" id="A0A7R9A5X9"/>
<feature type="compositionally biased region" description="Gly residues" evidence="5">
    <location>
        <begin position="525"/>
        <end position="534"/>
    </location>
</feature>
<dbReference type="Pfam" id="PF14529">
    <property type="entry name" value="Exo_endo_phos_2"/>
    <property type="match status" value="1"/>
</dbReference>
<evidence type="ECO:0000313" key="7">
    <source>
        <dbReference type="EMBL" id="CAD7244001.1"/>
    </source>
</evidence>
<dbReference type="EMBL" id="LR900058">
    <property type="protein sequence ID" value="CAD7244001.1"/>
    <property type="molecule type" value="Genomic_DNA"/>
</dbReference>
<gene>
    <name evidence="7" type="ORF">DSTB1V02_LOCUS3906</name>
</gene>
<dbReference type="CDD" id="cd00108">
    <property type="entry name" value="KR"/>
    <property type="match status" value="1"/>
</dbReference>
<dbReference type="PANTHER" id="PTHR24261:SF7">
    <property type="entry name" value="KRINGLE DOMAIN-CONTAINING PROTEIN"/>
    <property type="match status" value="1"/>
</dbReference>
<evidence type="ECO:0000256" key="3">
    <source>
        <dbReference type="PROSITE-ProRule" id="PRU00121"/>
    </source>
</evidence>
<evidence type="ECO:0000313" key="8">
    <source>
        <dbReference type="Proteomes" id="UP000677054"/>
    </source>
</evidence>
<feature type="disulfide bond" evidence="3">
    <location>
        <begin position="376"/>
        <end position="399"/>
    </location>
</feature>
<evidence type="ECO:0000256" key="5">
    <source>
        <dbReference type="SAM" id="MobiDB-lite"/>
    </source>
</evidence>
<sequence>MAARVSRHIHSGRDLRQEQIAQGVLGAHRLLRAALRPMRPSQFVAIGRIGDAWGLRGGLQYASQRNRTSRFLSRLRIGSCCVSIDYKLWNPWILNLGRRFLEIIAWFLVISHASFASNKDDSIYMILRDYEVLIKETLDEVPQCLKPTPVSCCLVQCEKIAECDGFTSQVNGKCALWDYAFVDIVPSRRPSTAKTYTRVCEEHFTSPDVPAASMEFTQWKGKYPAPIGASVTFTCPYGKIFNDGASTHQAKCTGKETWEYDYDTVPSCIATLKYTENILLIYTGYMKIRAICPDQENAVLMQDGGQCLGDSYPQCRLTEKGKDYIGVIAWTEKKQKCERWDTMPHGIPDDFLIPGKDPDYNWIFPQKKPSKFENFCRNPTSRDRPWCFIDDPVEKWQYCNIPLCKDTSIPECKMTRGGREYMGKRSQTASGKACRYWKKSLSSNPERSILFPDGLIEDHNFCRSPDDDPGGPWCFVDPEPTQTDWETCDIPLCPGANGDDPGDWDSSWLSEGGGGEYGYDDGGEGDYGNGGEGGGGREETFLCDLEPSSIPGFYTFDSYAIKQNRGRPHGGITIAARPELEPELMAMSPQHVAISTTIGEVFCFYFPPSWESSDIGQEIATALSAGKADPTLRIVTGDFNCRVDPSAPTTKGRDLLDLMHSFGLEMVNYPEDPTYIAPNGSSCIDLVFTNAMISKHITEHKIHKSANRKHQCVTTTWRLKRRKRIQRVENPPRLKRKVDIDALLSHPDYPQIKAFSTMHNDKKLEILTRIIVDSTPKIKANKQIYKKWFDKECREKKKEAMRALHLALFGHTPLADYNQVRREYKALLKKAKAQHEDTQLLRKIEQSYITPWAILSRRQSSTPAPITQEQWVDHLTHTLNPPTDAPQIHAPGNLFENLDPRACKNPREEPTKFTGARSEKKQEEGIFQYLRPRNIRNKTRKGEETETKDMHHEGDDIEETEHSNR</sequence>
<dbReference type="InterPro" id="IPR013806">
    <property type="entry name" value="Kringle-like"/>
</dbReference>
<dbReference type="Proteomes" id="UP000677054">
    <property type="component" value="Unassembled WGS sequence"/>
</dbReference>
<dbReference type="Pfam" id="PF00051">
    <property type="entry name" value="Kringle"/>
    <property type="match status" value="2"/>
</dbReference>
<dbReference type="InterPro" id="IPR050759">
    <property type="entry name" value="Serine_protease_kringle"/>
</dbReference>
<accession>A0A7R9A5X9</accession>
<feature type="compositionally biased region" description="Basic and acidic residues" evidence="5">
    <location>
        <begin position="907"/>
        <end position="924"/>
    </location>
</feature>
<dbReference type="Gene3D" id="2.40.20.10">
    <property type="entry name" value="Plasminogen Kringle 4"/>
    <property type="match status" value="2"/>
</dbReference>
<keyword evidence="1 3" id="KW-0420">Kringle</keyword>
<keyword evidence="8" id="KW-1185">Reference proteome</keyword>
<feature type="domain" description="Kringle" evidence="6">
    <location>
        <begin position="320"/>
        <end position="404"/>
    </location>
</feature>
<feature type="domain" description="Kringle" evidence="6">
    <location>
        <begin position="418"/>
        <end position="493"/>
    </location>
</feature>
<reference evidence="7" key="1">
    <citation type="submission" date="2020-11" db="EMBL/GenBank/DDBJ databases">
        <authorList>
            <person name="Tran Van P."/>
        </authorList>
    </citation>
    <scope>NUCLEOTIDE SEQUENCE</scope>
</reference>
<dbReference type="PRINTS" id="PR00018">
    <property type="entry name" value="KRINGLE"/>
</dbReference>
<dbReference type="InterPro" id="IPR000001">
    <property type="entry name" value="Kringle"/>
</dbReference>
<dbReference type="PROSITE" id="PS50070">
    <property type="entry name" value="KRINGLE_2"/>
    <property type="match status" value="2"/>
</dbReference>
<organism evidence="7">
    <name type="scientific">Darwinula stevensoni</name>
    <dbReference type="NCBI Taxonomy" id="69355"/>
    <lineage>
        <taxon>Eukaryota</taxon>
        <taxon>Metazoa</taxon>
        <taxon>Ecdysozoa</taxon>
        <taxon>Arthropoda</taxon>
        <taxon>Crustacea</taxon>
        <taxon>Oligostraca</taxon>
        <taxon>Ostracoda</taxon>
        <taxon>Podocopa</taxon>
        <taxon>Podocopida</taxon>
        <taxon>Darwinulocopina</taxon>
        <taxon>Darwinuloidea</taxon>
        <taxon>Darwinulidae</taxon>
        <taxon>Darwinula</taxon>
    </lineage>
</organism>
<feature type="region of interest" description="Disordered" evidence="5">
    <location>
        <begin position="907"/>
        <end position="965"/>
    </location>
</feature>
<dbReference type="GO" id="GO:0003824">
    <property type="term" value="F:catalytic activity"/>
    <property type="evidence" value="ECO:0007669"/>
    <property type="project" value="InterPro"/>
</dbReference>
<dbReference type="InterPro" id="IPR036691">
    <property type="entry name" value="Endo/exonu/phosph_ase_sf"/>
</dbReference>
<feature type="region of interest" description="Disordered" evidence="5">
    <location>
        <begin position="498"/>
        <end position="535"/>
    </location>
</feature>
<dbReference type="SUPFAM" id="SSF56219">
    <property type="entry name" value="DNase I-like"/>
    <property type="match status" value="1"/>
</dbReference>
<evidence type="ECO:0000256" key="2">
    <source>
        <dbReference type="ARBA" id="ARBA00023157"/>
    </source>
</evidence>
<dbReference type="SUPFAM" id="SSF57440">
    <property type="entry name" value="Kringle-like"/>
    <property type="match status" value="2"/>
</dbReference>
<dbReference type="InterPro" id="IPR005135">
    <property type="entry name" value="Endo/exonuclease/phosphatase"/>
</dbReference>
<dbReference type="OrthoDB" id="1915767at2759"/>
<evidence type="ECO:0000256" key="1">
    <source>
        <dbReference type="ARBA" id="ARBA00022572"/>
    </source>
</evidence>
<name>A0A7R9A5X9_9CRUS</name>
<evidence type="ECO:0000256" key="4">
    <source>
        <dbReference type="SAM" id="Coils"/>
    </source>
</evidence>